<evidence type="ECO:0000313" key="3">
    <source>
        <dbReference type="Proteomes" id="UP000232149"/>
    </source>
</evidence>
<dbReference type="AlphaFoldDB" id="A0A2M9YL68"/>
<accession>A0A2M9YL68</accession>
<evidence type="ECO:0000313" key="4">
    <source>
        <dbReference type="Proteomes" id="UP000232188"/>
    </source>
</evidence>
<evidence type="ECO:0000313" key="1">
    <source>
        <dbReference type="EMBL" id="PJZ52301.1"/>
    </source>
</evidence>
<keyword evidence="3" id="KW-1185">Reference proteome</keyword>
<organism evidence="1 4">
    <name type="scientific">Leptospira adleri</name>
    <dbReference type="NCBI Taxonomy" id="2023186"/>
    <lineage>
        <taxon>Bacteria</taxon>
        <taxon>Pseudomonadati</taxon>
        <taxon>Spirochaetota</taxon>
        <taxon>Spirochaetia</taxon>
        <taxon>Leptospirales</taxon>
        <taxon>Leptospiraceae</taxon>
        <taxon>Leptospira</taxon>
    </lineage>
</organism>
<dbReference type="RefSeq" id="WP_100786657.1">
    <property type="nucleotide sequence ID" value="NZ_NPDU01000004.1"/>
</dbReference>
<comment type="caution">
    <text evidence="1">The sequence shown here is derived from an EMBL/GenBank/DDBJ whole genome shotgun (WGS) entry which is preliminary data.</text>
</comment>
<dbReference type="EMBL" id="NPDV01000014">
    <property type="protein sequence ID" value="PJZ52301.1"/>
    <property type="molecule type" value="Genomic_DNA"/>
</dbReference>
<gene>
    <name evidence="2" type="ORF">CH376_02475</name>
    <name evidence="1" type="ORF">CH380_15455</name>
</gene>
<reference evidence="3 4" key="1">
    <citation type="submission" date="2017-07" db="EMBL/GenBank/DDBJ databases">
        <title>Leptospira spp. isolated from tropical soils.</title>
        <authorList>
            <person name="Thibeaux R."/>
            <person name="Iraola G."/>
            <person name="Ferres I."/>
            <person name="Bierque E."/>
            <person name="Girault D."/>
            <person name="Soupe-Gilbert M.-E."/>
            <person name="Picardeau M."/>
            <person name="Goarant C."/>
        </authorList>
    </citation>
    <scope>NUCLEOTIDE SEQUENCE [LARGE SCALE GENOMIC DNA]</scope>
    <source>
        <strain evidence="1 4">FH2-B-C1</strain>
        <strain evidence="2 3">FH2-B-D1</strain>
    </source>
</reference>
<evidence type="ECO:0000313" key="2">
    <source>
        <dbReference type="EMBL" id="PJZ63508.1"/>
    </source>
</evidence>
<proteinExistence type="predicted"/>
<dbReference type="Proteomes" id="UP000232149">
    <property type="component" value="Unassembled WGS sequence"/>
</dbReference>
<dbReference type="EMBL" id="NPDU01000004">
    <property type="protein sequence ID" value="PJZ63508.1"/>
    <property type="molecule type" value="Genomic_DNA"/>
</dbReference>
<sequence length="321" mass="37144">MSPRIFWISSLRLFLIPSLFPFISCIWLTSDTQQIPLKEKIFQSGESVVYKPILIRISDGDTQIVGDKIGSLDCMSENGRDKISAFDIYDRNEMFNGKPSDKLRTLIKNAVPNVLFKSDYCTTVETEEPVHLDDVRWKFQLDKYAEMQNKKPHLCQRIGKENSKNIIRSKFSETCVRIPKYELIVDISRKEAVLLAEGKIQFNIDHSNRSLGYGLGWMFNVFSLGFLSLNSSVSASSTFKNEPIGEDKYAAYVIRYRGGMEKSFWNYFIWPIWLFKPDERIRFGTPFSDPDDTIGLDDFTQESARQALVVDFLENRLTNRK</sequence>
<protein>
    <submittedName>
        <fullName evidence="1">Uncharacterized protein</fullName>
    </submittedName>
</protein>
<name>A0A2M9YL68_9LEPT</name>
<dbReference type="Proteomes" id="UP000232188">
    <property type="component" value="Unassembled WGS sequence"/>
</dbReference>